<organism evidence="12 13">
    <name type="scientific">Xenopus tropicalis</name>
    <name type="common">Western clawed frog</name>
    <name type="synonym">Silurana tropicalis</name>
    <dbReference type="NCBI Taxonomy" id="8364"/>
    <lineage>
        <taxon>Eukaryota</taxon>
        <taxon>Metazoa</taxon>
        <taxon>Chordata</taxon>
        <taxon>Craniata</taxon>
        <taxon>Vertebrata</taxon>
        <taxon>Euteleostomi</taxon>
        <taxon>Amphibia</taxon>
        <taxon>Batrachia</taxon>
        <taxon>Anura</taxon>
        <taxon>Pipoidea</taxon>
        <taxon>Pipidae</taxon>
        <taxon>Xenopodinae</taxon>
        <taxon>Xenopus</taxon>
        <taxon>Silurana</taxon>
    </lineage>
</organism>
<evidence type="ECO:0000313" key="13">
    <source>
        <dbReference type="RefSeq" id="XP_031754082.1"/>
    </source>
</evidence>
<dbReference type="GO" id="GO:0004930">
    <property type="term" value="F:G protein-coupled receptor activity"/>
    <property type="evidence" value="ECO:0007669"/>
    <property type="project" value="UniProtKB-KW"/>
</dbReference>
<dbReference type="PROSITE" id="PS50262">
    <property type="entry name" value="G_PROTEIN_RECEP_F1_2"/>
    <property type="match status" value="1"/>
</dbReference>
<dbReference type="Pfam" id="PF13853">
    <property type="entry name" value="7tm_4"/>
    <property type="match status" value="1"/>
</dbReference>
<evidence type="ECO:0000256" key="9">
    <source>
        <dbReference type="ARBA" id="ARBA00023224"/>
    </source>
</evidence>
<keyword evidence="6" id="KW-0297">G-protein coupled receptor</keyword>
<keyword evidence="5 10" id="KW-1133">Transmembrane helix</keyword>
<evidence type="ECO:0000256" key="1">
    <source>
        <dbReference type="ARBA" id="ARBA00004651"/>
    </source>
</evidence>
<keyword evidence="7 10" id="KW-0472">Membrane</keyword>
<evidence type="ECO:0000256" key="5">
    <source>
        <dbReference type="ARBA" id="ARBA00022989"/>
    </source>
</evidence>
<dbReference type="FunFam" id="1.20.1070.10:FF:000015">
    <property type="entry name" value="Olfactory receptor"/>
    <property type="match status" value="1"/>
</dbReference>
<dbReference type="AGR" id="Xenbase:XB-GENE-29095179"/>
<protein>
    <submittedName>
        <fullName evidence="13">Olfactory receptor 2A12-like</fullName>
    </submittedName>
</protein>
<evidence type="ECO:0000256" key="10">
    <source>
        <dbReference type="SAM" id="Phobius"/>
    </source>
</evidence>
<dbReference type="GO" id="GO:0004984">
    <property type="term" value="F:olfactory receptor activity"/>
    <property type="evidence" value="ECO:0000318"/>
    <property type="project" value="GO_Central"/>
</dbReference>
<dbReference type="InterPro" id="IPR000725">
    <property type="entry name" value="Olfact_rcpt"/>
</dbReference>
<dbReference type="OrthoDB" id="9444602at2759"/>
<keyword evidence="9" id="KW-0807">Transducer</keyword>
<dbReference type="GO" id="GO:0005886">
    <property type="term" value="C:plasma membrane"/>
    <property type="evidence" value="ECO:0000318"/>
    <property type="project" value="GO_Central"/>
</dbReference>
<evidence type="ECO:0000313" key="12">
    <source>
        <dbReference type="Proteomes" id="UP000008143"/>
    </source>
</evidence>
<dbReference type="PRINTS" id="PR00245">
    <property type="entry name" value="OLFACTORYR"/>
</dbReference>
<gene>
    <name evidence="14" type="primary">or13aq4</name>
    <name evidence="13" type="synonym">LOC116409545</name>
</gene>
<dbReference type="KEGG" id="xtr:116409545"/>
<evidence type="ECO:0000256" key="6">
    <source>
        <dbReference type="ARBA" id="ARBA00023040"/>
    </source>
</evidence>
<dbReference type="Xenbase" id="XB-GENE-29095179">
    <property type="gene designation" value="or13aq4"/>
</dbReference>
<dbReference type="Proteomes" id="UP000008143">
    <property type="component" value="Chromosome 3"/>
</dbReference>
<dbReference type="RefSeq" id="XP_031754082.1">
    <property type="nucleotide sequence ID" value="XM_031898222.1"/>
</dbReference>
<feature type="transmembrane region" description="Helical" evidence="10">
    <location>
        <begin position="23"/>
        <end position="46"/>
    </location>
</feature>
<feature type="transmembrane region" description="Helical" evidence="10">
    <location>
        <begin position="81"/>
        <end position="104"/>
    </location>
</feature>
<accession>A0A8J1J891</accession>
<evidence type="ECO:0000256" key="4">
    <source>
        <dbReference type="ARBA" id="ARBA00022692"/>
    </source>
</evidence>
<proteinExistence type="predicted"/>
<dbReference type="OMA" id="IRVAIFW"/>
<name>A0A8J1J891_XENTR</name>
<keyword evidence="3" id="KW-0716">Sensory transduction</keyword>
<keyword evidence="4 10" id="KW-0812">Transmembrane</keyword>
<evidence type="ECO:0000256" key="3">
    <source>
        <dbReference type="ARBA" id="ARBA00022606"/>
    </source>
</evidence>
<comment type="subcellular location">
    <subcellularLocation>
        <location evidence="1">Cell membrane</location>
        <topology evidence="1">Multi-pass membrane protein</topology>
    </subcellularLocation>
</comment>
<evidence type="ECO:0000256" key="2">
    <source>
        <dbReference type="ARBA" id="ARBA00022475"/>
    </source>
</evidence>
<evidence type="ECO:0000259" key="11">
    <source>
        <dbReference type="PROSITE" id="PS50262"/>
    </source>
</evidence>
<feature type="transmembrane region" description="Helical" evidence="10">
    <location>
        <begin position="156"/>
        <end position="175"/>
    </location>
</feature>
<dbReference type="InterPro" id="IPR017452">
    <property type="entry name" value="GPCR_Rhodpsn_7TM"/>
</dbReference>
<sequence>MAYDRYVAICNPLQYPLIVTKSICVLLASTSWLIAIFNSFIFAWLVSNLLFYSSQEVNHFFCEMKSVLVHSRSDTETIRVAIFWESLILGFIPFILILISYLYIISAILNIHTSAGRLKIFSSCSSHLTIVVLFCGTTISFYVSPETENSQEQKKFLSLLYTALVPMLNPLVYSLRNQDVGRAIRTFFQM</sequence>
<evidence type="ECO:0000256" key="7">
    <source>
        <dbReference type="ARBA" id="ARBA00023136"/>
    </source>
</evidence>
<feature type="domain" description="G-protein coupled receptors family 1 profile" evidence="11">
    <location>
        <begin position="1"/>
        <end position="173"/>
    </location>
</feature>
<dbReference type="SUPFAM" id="SSF81321">
    <property type="entry name" value="Family A G protein-coupled receptor-like"/>
    <property type="match status" value="1"/>
</dbReference>
<keyword evidence="12" id="KW-1185">Reference proteome</keyword>
<keyword evidence="8" id="KW-0675">Receptor</keyword>
<dbReference type="PANTHER" id="PTHR26453">
    <property type="entry name" value="OLFACTORY RECEPTOR"/>
    <property type="match status" value="1"/>
</dbReference>
<evidence type="ECO:0000313" key="14">
    <source>
        <dbReference type="Xenbase" id="XB-GENE-29095179"/>
    </source>
</evidence>
<keyword evidence="2" id="KW-1003">Cell membrane</keyword>
<reference evidence="13" key="1">
    <citation type="submission" date="2025-08" db="UniProtKB">
        <authorList>
            <consortium name="RefSeq"/>
        </authorList>
    </citation>
    <scope>IDENTIFICATION</scope>
    <source>
        <strain evidence="13">Nigerian</strain>
        <tissue evidence="13">Liver and blood</tissue>
    </source>
</reference>
<dbReference type="Gene3D" id="1.20.1070.10">
    <property type="entry name" value="Rhodopsin 7-helix transmembrane proteins"/>
    <property type="match status" value="1"/>
</dbReference>
<feature type="transmembrane region" description="Helical" evidence="10">
    <location>
        <begin position="125"/>
        <end position="144"/>
    </location>
</feature>
<dbReference type="AlphaFoldDB" id="A0A8J1J891"/>
<dbReference type="GO" id="GO:0050911">
    <property type="term" value="P:detection of chemical stimulus involved in sensory perception of smell"/>
    <property type="evidence" value="ECO:0000318"/>
    <property type="project" value="GO_Central"/>
</dbReference>
<evidence type="ECO:0000256" key="8">
    <source>
        <dbReference type="ARBA" id="ARBA00023170"/>
    </source>
</evidence>